<dbReference type="SUPFAM" id="SSF52540">
    <property type="entry name" value="P-loop containing nucleoside triphosphate hydrolases"/>
    <property type="match status" value="1"/>
</dbReference>
<dbReference type="InterPro" id="IPR012340">
    <property type="entry name" value="NA-bd_OB-fold"/>
</dbReference>
<dbReference type="AlphaFoldDB" id="A0A1M7AMR8"/>
<gene>
    <name evidence="8" type="ORF">SAMN05660971_00578</name>
</gene>
<feature type="domain" description="ABC transporter" evidence="7">
    <location>
        <begin position="24"/>
        <end position="254"/>
    </location>
</feature>
<protein>
    <submittedName>
        <fullName evidence="8">Carbohydrate ABC transporter ATP-binding protein, CUT1 family (TC 3.A.1.1.-)</fullName>
    </submittedName>
</protein>
<dbReference type="Gene3D" id="3.40.50.300">
    <property type="entry name" value="P-loop containing nucleotide triphosphate hydrolases"/>
    <property type="match status" value="1"/>
</dbReference>
<dbReference type="PANTHER" id="PTHR43875:SF15">
    <property type="entry name" value="TREHALOSE IMPORT ATP-BINDING PROTEIN SUGC"/>
    <property type="match status" value="1"/>
</dbReference>
<keyword evidence="6" id="KW-0472">Membrane</keyword>
<dbReference type="Pfam" id="PF00005">
    <property type="entry name" value="ABC_tran"/>
    <property type="match status" value="1"/>
</dbReference>
<dbReference type="InterPro" id="IPR003593">
    <property type="entry name" value="AAA+_ATPase"/>
</dbReference>
<dbReference type="PROSITE" id="PS50893">
    <property type="entry name" value="ABC_TRANSPORTER_2"/>
    <property type="match status" value="1"/>
</dbReference>
<dbReference type="GO" id="GO:0016887">
    <property type="term" value="F:ATP hydrolysis activity"/>
    <property type="evidence" value="ECO:0007669"/>
    <property type="project" value="InterPro"/>
</dbReference>
<evidence type="ECO:0000256" key="5">
    <source>
        <dbReference type="ARBA" id="ARBA00022967"/>
    </source>
</evidence>
<dbReference type="InterPro" id="IPR047641">
    <property type="entry name" value="ABC_transpr_MalK/UgpC-like"/>
</dbReference>
<dbReference type="GO" id="GO:0055052">
    <property type="term" value="C:ATP-binding cassette (ABC) transporter complex, substrate-binding subunit-containing"/>
    <property type="evidence" value="ECO:0007669"/>
    <property type="project" value="TreeGrafter"/>
</dbReference>
<dbReference type="Gene3D" id="2.40.50.140">
    <property type="entry name" value="Nucleic acid-binding proteins"/>
    <property type="match status" value="1"/>
</dbReference>
<dbReference type="SMART" id="SM00382">
    <property type="entry name" value="AAA"/>
    <property type="match status" value="1"/>
</dbReference>
<evidence type="ECO:0000256" key="4">
    <source>
        <dbReference type="ARBA" id="ARBA00022840"/>
    </source>
</evidence>
<dbReference type="InterPro" id="IPR003439">
    <property type="entry name" value="ABC_transporter-like_ATP-bd"/>
</dbReference>
<dbReference type="PANTHER" id="PTHR43875">
    <property type="entry name" value="MALTODEXTRIN IMPORT ATP-BINDING PROTEIN MSMX"/>
    <property type="match status" value="1"/>
</dbReference>
<proteinExistence type="predicted"/>
<evidence type="ECO:0000256" key="2">
    <source>
        <dbReference type="ARBA" id="ARBA00022475"/>
    </source>
</evidence>
<name>A0A1M7AMR8_9GAMM</name>
<dbReference type="CDD" id="cd03259">
    <property type="entry name" value="ABC_Carb_Solutes_like"/>
    <property type="match status" value="1"/>
</dbReference>
<dbReference type="InterPro" id="IPR015853">
    <property type="entry name" value="ABC_transpr_FbpC"/>
</dbReference>
<evidence type="ECO:0000313" key="9">
    <source>
        <dbReference type="Proteomes" id="UP000184123"/>
    </source>
</evidence>
<dbReference type="InterPro" id="IPR027417">
    <property type="entry name" value="P-loop_NTPase"/>
</dbReference>
<keyword evidence="2" id="KW-1003">Cell membrane</keyword>
<evidence type="ECO:0000256" key="6">
    <source>
        <dbReference type="ARBA" id="ARBA00023136"/>
    </source>
</evidence>
<evidence type="ECO:0000313" key="8">
    <source>
        <dbReference type="EMBL" id="SHL44044.1"/>
    </source>
</evidence>
<dbReference type="Gene3D" id="2.40.50.100">
    <property type="match status" value="1"/>
</dbReference>
<evidence type="ECO:0000256" key="1">
    <source>
        <dbReference type="ARBA" id="ARBA00022448"/>
    </source>
</evidence>
<dbReference type="Proteomes" id="UP000184123">
    <property type="component" value="Unassembled WGS sequence"/>
</dbReference>
<keyword evidence="3" id="KW-0547">Nucleotide-binding</keyword>
<dbReference type="GO" id="GO:0005524">
    <property type="term" value="F:ATP binding"/>
    <property type="evidence" value="ECO:0007669"/>
    <property type="project" value="UniProtKB-KW"/>
</dbReference>
<keyword evidence="4 8" id="KW-0067">ATP-binding</keyword>
<keyword evidence="5" id="KW-1278">Translocase</keyword>
<evidence type="ECO:0000256" key="3">
    <source>
        <dbReference type="ARBA" id="ARBA00022741"/>
    </source>
</evidence>
<dbReference type="InterPro" id="IPR008995">
    <property type="entry name" value="Mo/tungstate-bd_C_term_dom"/>
</dbReference>
<sequence length="389" mass="42899">MRYALALCRGMDSTAGWTNAYMSLSLEAVSRVVANETHLDQISLTLDPGSFNVLLGRTLAGKTSLMRLMAGLDRPSSGRILMSGEDVTERGVRQRNVSMVYQQFINYPHQTVFDNIASPLKIARVPRDEIQARVHEVAKLLHIEHLLERMPLELSGGQQQRTAMARALVKDADLVLFDEPLVNLDYKLREEFREELGTLFASRDCIAVYATTEPAEALALGGHTAILHEGRLIQYGPTPEVYRQPMSLTAAEMFSEPPINVLDGYIRGREVTFDEDVHFPLDEALSALAEGHYRFGVRPSHLALERQAVDDLVLDVQVDLAEISGSETFLHVHNDKVSLVAHLAGVHSFAVDQQVSLYFPVHGLYAFDDSGATVHAPDASPSAGSRGGK</sequence>
<dbReference type="GO" id="GO:0015408">
    <property type="term" value="F:ABC-type ferric iron transporter activity"/>
    <property type="evidence" value="ECO:0007669"/>
    <property type="project" value="InterPro"/>
</dbReference>
<reference evidence="8 9" key="1">
    <citation type="submission" date="2016-11" db="EMBL/GenBank/DDBJ databases">
        <authorList>
            <person name="Jaros S."/>
            <person name="Januszkiewicz K."/>
            <person name="Wedrychowicz H."/>
        </authorList>
    </citation>
    <scope>NUCLEOTIDE SEQUENCE [LARGE SCALE GENOMIC DNA]</scope>
    <source>
        <strain evidence="8 9">DSM 4740</strain>
    </source>
</reference>
<keyword evidence="1" id="KW-0813">Transport</keyword>
<evidence type="ECO:0000259" key="7">
    <source>
        <dbReference type="PROSITE" id="PS50893"/>
    </source>
</evidence>
<accession>A0A1M7AMR8</accession>
<dbReference type="STRING" id="44933.SAMN05660971_00578"/>
<dbReference type="SUPFAM" id="SSF50331">
    <property type="entry name" value="MOP-like"/>
    <property type="match status" value="1"/>
</dbReference>
<dbReference type="EMBL" id="FRCA01000001">
    <property type="protein sequence ID" value="SHL44044.1"/>
    <property type="molecule type" value="Genomic_DNA"/>
</dbReference>
<organism evidence="8 9">
    <name type="scientific">Halomonas cupida</name>
    <dbReference type="NCBI Taxonomy" id="44933"/>
    <lineage>
        <taxon>Bacteria</taxon>
        <taxon>Pseudomonadati</taxon>
        <taxon>Pseudomonadota</taxon>
        <taxon>Gammaproteobacteria</taxon>
        <taxon>Oceanospirillales</taxon>
        <taxon>Halomonadaceae</taxon>
        <taxon>Halomonas</taxon>
    </lineage>
</organism>